<dbReference type="InterPro" id="IPR014555">
    <property type="entry name" value="RecF-like"/>
</dbReference>
<name>A0A1D8B3A6_9ACTO</name>
<dbReference type="STRING" id="178339.BH719_06955"/>
<dbReference type="KEGG" id="phon:BH719_06955"/>
<dbReference type="PANTHER" id="PTHR32182">
    <property type="entry name" value="DNA REPLICATION AND REPAIR PROTEIN RECF"/>
    <property type="match status" value="1"/>
</dbReference>
<organism evidence="3 4">
    <name type="scientific">Pauljensenia hongkongensis</name>
    <dbReference type="NCBI Taxonomy" id="178339"/>
    <lineage>
        <taxon>Bacteria</taxon>
        <taxon>Bacillati</taxon>
        <taxon>Actinomycetota</taxon>
        <taxon>Actinomycetes</taxon>
        <taxon>Actinomycetales</taxon>
        <taxon>Actinomycetaceae</taxon>
        <taxon>Pauljensenia</taxon>
    </lineage>
</organism>
<dbReference type="InterPro" id="IPR027417">
    <property type="entry name" value="P-loop_NTPase"/>
</dbReference>
<dbReference type="GO" id="GO:0005524">
    <property type="term" value="F:ATP binding"/>
    <property type="evidence" value="ECO:0007669"/>
    <property type="project" value="InterPro"/>
</dbReference>
<dbReference type="AlphaFoldDB" id="A0A1D8B3A6"/>
<gene>
    <name evidence="3" type="ORF">BH719_06955</name>
</gene>
<evidence type="ECO:0000256" key="1">
    <source>
        <dbReference type="ARBA" id="ARBA00023236"/>
    </source>
</evidence>
<feature type="domain" description="ATPase AAA-type core" evidence="2">
    <location>
        <begin position="26"/>
        <end position="323"/>
    </location>
</feature>
<dbReference type="PANTHER" id="PTHR32182:SF22">
    <property type="entry name" value="ATP-DEPENDENT ENDONUCLEASE, OLD FAMILY-RELATED"/>
    <property type="match status" value="1"/>
</dbReference>
<keyword evidence="1" id="KW-0742">SOS response</keyword>
<dbReference type="Gene3D" id="3.40.50.300">
    <property type="entry name" value="P-loop containing nucleotide triphosphate hydrolases"/>
    <property type="match status" value="1"/>
</dbReference>
<dbReference type="GO" id="GO:0009432">
    <property type="term" value="P:SOS response"/>
    <property type="evidence" value="ECO:0007669"/>
    <property type="project" value="UniProtKB-KW"/>
</dbReference>
<dbReference type="Proteomes" id="UP000095214">
    <property type="component" value="Chromosome"/>
</dbReference>
<keyword evidence="1" id="KW-0227">DNA damage</keyword>
<evidence type="ECO:0000259" key="2">
    <source>
        <dbReference type="Pfam" id="PF13304"/>
    </source>
</evidence>
<dbReference type="GO" id="GO:0016887">
    <property type="term" value="F:ATP hydrolysis activity"/>
    <property type="evidence" value="ECO:0007669"/>
    <property type="project" value="InterPro"/>
</dbReference>
<dbReference type="GO" id="GO:0000731">
    <property type="term" value="P:DNA synthesis involved in DNA repair"/>
    <property type="evidence" value="ECO:0007669"/>
    <property type="project" value="TreeGrafter"/>
</dbReference>
<keyword evidence="4" id="KW-1185">Reference proteome</keyword>
<reference evidence="3 4" key="1">
    <citation type="submission" date="2016-09" db="EMBL/GenBank/DDBJ databases">
        <title>Complete genome sequence of Actinomyces hongkongensis HKU8.</title>
        <authorList>
            <person name="Gao Y.-X."/>
            <person name="Zhou Y.-Y."/>
            <person name="Xie Y."/>
            <person name="Wang M."/>
            <person name="Wang S.-J."/>
            <person name="Shen S.-G."/>
        </authorList>
    </citation>
    <scope>NUCLEOTIDE SEQUENCE [LARGE SCALE GENOMIC DNA]</scope>
    <source>
        <strain evidence="3 4">HKU8</strain>
    </source>
</reference>
<sequence length="383" mass="42984">MQFTHVHIRNWRNFRDLRFNVGPRLFIVGPNASGKSNLLDVFRFLGDIVAPGGGVAHAVERRGGYKKIRSLFSRQHPSPTIDVTMRDGEEEWCYTLTLRQEGSGRRRVLIEEEKVEKNGRAVLSRPNEQDREDPELLTQTYLEQKVTNRGFRKIAEFFAQTKYFHPVPQVIRGLTGNEIRIADPYGSDFIRQISETPKRTQEARLKRVQAALQRAIPEFEKLRLEPDSMGVPHLEAAYKNWRPHAAWQNETQFSDGTLRLLGLLWTLIATPGEKSSVLLLEEPELSLHSALVSELPSVLAEARRSSKGSVQIFLSSHATEVVDDGTVNEDEVLVLVPSGDGTKGGLLSEFEGVGRYLDIGIPFSETIRSIMGGAGTPRFVLGS</sequence>
<dbReference type="OrthoDB" id="104167at2"/>
<dbReference type="InterPro" id="IPR003959">
    <property type="entry name" value="ATPase_AAA_core"/>
</dbReference>
<dbReference type="RefSeq" id="WP_009744107.1">
    <property type="nucleotide sequence ID" value="NZ_CP017298.1"/>
</dbReference>
<dbReference type="Pfam" id="PF13304">
    <property type="entry name" value="AAA_21"/>
    <property type="match status" value="1"/>
</dbReference>
<proteinExistence type="predicted"/>
<dbReference type="PIRSF" id="PIRSF029347">
    <property type="entry name" value="RecF"/>
    <property type="match status" value="1"/>
</dbReference>
<dbReference type="SUPFAM" id="SSF52540">
    <property type="entry name" value="P-loop containing nucleoside triphosphate hydrolases"/>
    <property type="match status" value="1"/>
</dbReference>
<evidence type="ECO:0000313" key="4">
    <source>
        <dbReference type="Proteomes" id="UP000095214"/>
    </source>
</evidence>
<evidence type="ECO:0000313" key="3">
    <source>
        <dbReference type="EMBL" id="AOS47615.1"/>
    </source>
</evidence>
<dbReference type="EMBL" id="CP017298">
    <property type="protein sequence ID" value="AOS47615.1"/>
    <property type="molecule type" value="Genomic_DNA"/>
</dbReference>
<dbReference type="GO" id="GO:0006302">
    <property type="term" value="P:double-strand break repair"/>
    <property type="evidence" value="ECO:0007669"/>
    <property type="project" value="TreeGrafter"/>
</dbReference>
<protein>
    <submittedName>
        <fullName evidence="3">Chromosome segregation protein SMC</fullName>
    </submittedName>
</protein>
<accession>A0A1D8B3A6</accession>